<feature type="compositionally biased region" description="Pro residues" evidence="7">
    <location>
        <begin position="265"/>
        <end position="276"/>
    </location>
</feature>
<feature type="compositionally biased region" description="Basic and acidic residues" evidence="7">
    <location>
        <begin position="204"/>
        <end position="227"/>
    </location>
</feature>
<evidence type="ECO:0000256" key="3">
    <source>
        <dbReference type="ARBA" id="ARBA00022824"/>
    </source>
</evidence>
<dbReference type="Gene3D" id="1.20.5.2480">
    <property type="match status" value="1"/>
</dbReference>
<comment type="subcellular location">
    <subcellularLocation>
        <location evidence="1 6">Endoplasmic reticulum membrane</location>
        <topology evidence="1 6">Multi-pass membrane protein</topology>
    </subcellularLocation>
</comment>
<feature type="region of interest" description="Disordered" evidence="7">
    <location>
        <begin position="90"/>
        <end position="152"/>
    </location>
</feature>
<dbReference type="Pfam" id="PF02453">
    <property type="entry name" value="Reticulon"/>
    <property type="match status" value="1"/>
</dbReference>
<feature type="transmembrane region" description="Helical" evidence="6">
    <location>
        <begin position="511"/>
        <end position="528"/>
    </location>
</feature>
<evidence type="ECO:0000313" key="9">
    <source>
        <dbReference type="EMBL" id="CAJ0589781.1"/>
    </source>
</evidence>
<dbReference type="Proteomes" id="UP001176961">
    <property type="component" value="Unassembled WGS sequence"/>
</dbReference>
<feature type="region of interest" description="Disordered" evidence="7">
    <location>
        <begin position="175"/>
        <end position="395"/>
    </location>
</feature>
<name>A0AA36DL90_CYLNA</name>
<evidence type="ECO:0000256" key="1">
    <source>
        <dbReference type="ARBA" id="ARBA00004477"/>
    </source>
</evidence>
<dbReference type="PANTHER" id="PTHR45799:SF2">
    <property type="entry name" value="RETICULON-LIKE PROTEIN"/>
    <property type="match status" value="1"/>
</dbReference>
<comment type="caution">
    <text evidence="9">The sequence shown here is derived from an EMBL/GenBank/DDBJ whole genome shotgun (WGS) entry which is preliminary data.</text>
</comment>
<dbReference type="EMBL" id="CATQJL010000001">
    <property type="protein sequence ID" value="CAJ0589781.1"/>
    <property type="molecule type" value="Genomic_DNA"/>
</dbReference>
<feature type="compositionally biased region" description="Low complexity" evidence="7">
    <location>
        <begin position="277"/>
        <end position="288"/>
    </location>
</feature>
<evidence type="ECO:0000256" key="2">
    <source>
        <dbReference type="ARBA" id="ARBA00022692"/>
    </source>
</evidence>
<dbReference type="GO" id="GO:0005789">
    <property type="term" value="C:endoplasmic reticulum membrane"/>
    <property type="evidence" value="ECO:0007669"/>
    <property type="project" value="UniProtKB-SubCell"/>
</dbReference>
<proteinExistence type="predicted"/>
<accession>A0AA36DL90</accession>
<organism evidence="9 10">
    <name type="scientific">Cylicocyclus nassatus</name>
    <name type="common">Nematode worm</name>
    <dbReference type="NCBI Taxonomy" id="53992"/>
    <lineage>
        <taxon>Eukaryota</taxon>
        <taxon>Metazoa</taxon>
        <taxon>Ecdysozoa</taxon>
        <taxon>Nematoda</taxon>
        <taxon>Chromadorea</taxon>
        <taxon>Rhabditida</taxon>
        <taxon>Rhabditina</taxon>
        <taxon>Rhabditomorpha</taxon>
        <taxon>Strongyloidea</taxon>
        <taxon>Strongylidae</taxon>
        <taxon>Cylicocyclus</taxon>
    </lineage>
</organism>
<evidence type="ECO:0000256" key="5">
    <source>
        <dbReference type="ARBA" id="ARBA00023136"/>
    </source>
</evidence>
<feature type="transmembrane region" description="Helical" evidence="6">
    <location>
        <begin position="601"/>
        <end position="622"/>
    </location>
</feature>
<feature type="region of interest" description="Disordered" evidence="7">
    <location>
        <begin position="411"/>
        <end position="457"/>
    </location>
</feature>
<protein>
    <recommendedName>
        <fullName evidence="6">Reticulon-like protein</fullName>
    </recommendedName>
</protein>
<dbReference type="InterPro" id="IPR003388">
    <property type="entry name" value="Reticulon"/>
</dbReference>
<dbReference type="InterPro" id="IPR046964">
    <property type="entry name" value="RTN1-4"/>
</dbReference>
<feature type="compositionally biased region" description="Basic and acidic residues" evidence="7">
    <location>
        <begin position="290"/>
        <end position="305"/>
    </location>
</feature>
<evidence type="ECO:0000256" key="6">
    <source>
        <dbReference type="RuleBase" id="RU363132"/>
    </source>
</evidence>
<keyword evidence="3 6" id="KW-0256">Endoplasmic reticulum</keyword>
<evidence type="ECO:0000256" key="4">
    <source>
        <dbReference type="ARBA" id="ARBA00022989"/>
    </source>
</evidence>
<evidence type="ECO:0000313" key="10">
    <source>
        <dbReference type="Proteomes" id="UP001176961"/>
    </source>
</evidence>
<feature type="compositionally biased region" description="Basic and acidic residues" evidence="7">
    <location>
        <begin position="325"/>
        <end position="370"/>
    </location>
</feature>
<keyword evidence="4 6" id="KW-1133">Transmembrane helix</keyword>
<feature type="compositionally biased region" description="Polar residues" evidence="7">
    <location>
        <begin position="135"/>
        <end position="146"/>
    </location>
</feature>
<dbReference type="PANTHER" id="PTHR45799">
    <property type="entry name" value="RETICULON-LIKE PROTEIN"/>
    <property type="match status" value="1"/>
</dbReference>
<evidence type="ECO:0000259" key="8">
    <source>
        <dbReference type="PROSITE" id="PS50845"/>
    </source>
</evidence>
<gene>
    <name evidence="9" type="ORF">CYNAS_LOCUS1764</name>
</gene>
<dbReference type="PROSITE" id="PS50845">
    <property type="entry name" value="RETICULON"/>
    <property type="match status" value="1"/>
</dbReference>
<keyword evidence="5 6" id="KW-0472">Membrane</keyword>
<reference evidence="9" key="1">
    <citation type="submission" date="2023-07" db="EMBL/GenBank/DDBJ databases">
        <authorList>
            <consortium name="CYATHOMIX"/>
        </authorList>
    </citation>
    <scope>NUCLEOTIDE SEQUENCE</scope>
    <source>
        <strain evidence="9">N/A</strain>
    </source>
</reference>
<keyword evidence="2 6" id="KW-0812">Transmembrane</keyword>
<evidence type="ECO:0000256" key="7">
    <source>
        <dbReference type="SAM" id="MobiDB-lite"/>
    </source>
</evidence>
<feature type="domain" description="Reticulon" evidence="8">
    <location>
        <begin position="476"/>
        <end position="669"/>
    </location>
</feature>
<keyword evidence="10" id="KW-1185">Reference proteome</keyword>
<dbReference type="GO" id="GO:0030424">
    <property type="term" value="C:axon"/>
    <property type="evidence" value="ECO:0007669"/>
    <property type="project" value="TreeGrafter"/>
</dbReference>
<sequence length="670" mass="73577">MQSSSPSNPPPIRQRLRTGRRYVADLHWDSTDISEQIADELSKYADELENRSDSFSSITTLSAREDFEIAIDNIKRGIFMFSSKRGKSAQASELSPLMDSPSDISPNAPPSGFENPNDYFANLQAPPAPPSSSSTGQASTEGSVDSSGFEKVDHDVLEEYGQQFVNQMQQSLFGKSADSDSFKDMSSGAHNDVLEKSYGGDLVDIPRNEPHPEPPKHVAGDHTDDAKSAGTLNTYDLLGDVVIPPAHETKPEPAPAAPASAPAVPTAPPAPAPTPAQAPTQAPAQAPADRSQDVGSHDHGHHDAPFEPVGRGGVPLDQLIEDQVAEVHGDVDEVLHRMQETDEWKPTVEKKEEKKSTPQEDSDSSDRPDFRSQTPEAEESTFNRRGPLTIPEVPEVPEKSLDDLLDEHAHSGFEKEPRPPTPPKDINDEDVKPSAFSLAHGSKSSPSHPEHPHSILKGGSSTAEPWFDFKTVDPKILDIIYWRDPKRSGIALSVILLAVFILAKYPLLSVFAYTGLAILAGTLGFRIYKTVEAQVKKTDGENPFKEYLAKDLKLPQDRIHSQVDVLAEHATHVADKVKRLIFVENIVDSAKFGLILWSLTYIAYWFSGFALIVLGVLAVFSVPKVYEMYQEPIDAKLAQASEQIDKITKMAEEKMPFLKKVQTEVQKKEQ</sequence>
<dbReference type="AlphaFoldDB" id="A0AA36DL90"/>